<dbReference type="InterPro" id="IPR004929">
    <property type="entry name" value="I-spanin"/>
</dbReference>
<evidence type="ECO:0000313" key="2">
    <source>
        <dbReference type="Proteomes" id="UP000053300"/>
    </source>
</evidence>
<dbReference type="EMBL" id="LPXH01000041">
    <property type="protein sequence ID" value="KUF37923.1"/>
    <property type="molecule type" value="Genomic_DNA"/>
</dbReference>
<proteinExistence type="predicted"/>
<organism evidence="1 2">
    <name type="scientific">Comamonas kerstersii</name>
    <dbReference type="NCBI Taxonomy" id="225992"/>
    <lineage>
        <taxon>Bacteria</taxon>
        <taxon>Pseudomonadati</taxon>
        <taxon>Pseudomonadota</taxon>
        <taxon>Betaproteobacteria</taxon>
        <taxon>Burkholderiales</taxon>
        <taxon>Comamonadaceae</taxon>
        <taxon>Comamonas</taxon>
    </lineage>
</organism>
<dbReference type="GO" id="GO:0044659">
    <property type="term" value="P:viral release from host cell by cytolysis"/>
    <property type="evidence" value="ECO:0007669"/>
    <property type="project" value="InterPro"/>
</dbReference>
<protein>
    <recommendedName>
        <fullName evidence="3">Lysis protein</fullName>
    </recommendedName>
</protein>
<accession>A0A0W7YSA5</accession>
<gene>
    <name evidence="1" type="ORF">AS359_04190</name>
</gene>
<dbReference type="Proteomes" id="UP000053300">
    <property type="component" value="Unassembled WGS sequence"/>
</dbReference>
<reference evidence="1 2" key="1">
    <citation type="submission" date="2015-12" db="EMBL/GenBank/DDBJ databases">
        <title>Complete genome sequence of a multi-drug resistant strain Acidovorax sp. 12322-1.</title>
        <authorList>
            <person name="Ming D."/>
            <person name="Wang M."/>
            <person name="Hu S."/>
            <person name="Zhou Y."/>
            <person name="Jiang T."/>
        </authorList>
    </citation>
    <scope>NUCLEOTIDE SEQUENCE [LARGE SCALE GENOMIC DNA]</scope>
    <source>
        <strain evidence="1 2">12322-1</strain>
    </source>
</reference>
<evidence type="ECO:0008006" key="3">
    <source>
        <dbReference type="Google" id="ProtNLM"/>
    </source>
</evidence>
<keyword evidence="2" id="KW-1185">Reference proteome</keyword>
<evidence type="ECO:0000313" key="1">
    <source>
        <dbReference type="EMBL" id="KUF37923.1"/>
    </source>
</evidence>
<dbReference type="Pfam" id="PF03245">
    <property type="entry name" value="Phage_lysis"/>
    <property type="match status" value="1"/>
</dbReference>
<name>A0A0W7YSA5_9BURK</name>
<comment type="caution">
    <text evidence="1">The sequence shown here is derived from an EMBL/GenBank/DDBJ whole genome shotgun (WGS) entry which is preliminary data.</text>
</comment>
<dbReference type="AlphaFoldDB" id="A0A0W7YSA5"/>
<sequence>MGAISMSDRIKTLTALALLAIAFAGGWLVQGWRMSSQIADLKLEHSEQALAMADAAKQIGIKANAAISEADQRAWKGLENDKAELRRLRGCVADGTCGVRLITKYIEQPTESTGNSATSSLGYDTVALDPDVQRRVLDLKEAIDEDRAKIEYLQTYSFKLWKSLNNKSE</sequence>